<evidence type="ECO:0000256" key="1">
    <source>
        <dbReference type="ARBA" id="ARBA00022737"/>
    </source>
</evidence>
<sequence>MKMLCKENKLLEALRILEEEMSSVGVKPNSYCYNVLIGACGRVGYTKKAFQLYSQMKKRGLTPKHVVFTSLFNACANSPWPFTDGLQRATKLHKQLMENGIILNNTSSHAMIKAFGRCGDINTAFQIVDEMVYKGLLITTESLNFLLQACITHQEAGFRHALLVWRKMRELKLSPDIYSYNLLVQCIKECQAGDPQLTSQLLQETPSPSMTVKGTQKPKINGEHTEEILQIESKKKPSERESKAHIEADRYVKSGENSDSLIEPEYTVIEVKRKMENAQGDQQVLPDLLGRKMTVGNVIGLSSLQQPKDRLALVGGPVGIFKHMAEDNVKPDIRTVAQILESLPADTQTEEALLDSMKNIGIVPDCQFCNMLIRRRSFRRDTSAAKEVLDYMQKYHLVPDLITLGCLALGYHRLHDAKNFLKDMDSLGFKPNLEIMTSLVKNSLVKTDYYFTVEMLFEMRDRNIVPDECLINILEKARKRARDMILKSEEDGDNFKQKNKLKGMRLFLLEYKNWLKASSMQLPDHPWAQYRAATTTQR</sequence>
<gene>
    <name evidence="4" type="ORF">C7M84_013267</name>
</gene>
<dbReference type="STRING" id="6689.A0A3R7M0S5"/>
<feature type="repeat" description="PPR" evidence="2">
    <location>
        <begin position="1"/>
        <end position="28"/>
    </location>
</feature>
<feature type="repeat" description="PPR" evidence="2">
    <location>
        <begin position="29"/>
        <end position="63"/>
    </location>
</feature>
<feature type="region of interest" description="Disordered" evidence="3">
    <location>
        <begin position="206"/>
        <end position="227"/>
    </location>
</feature>
<dbReference type="NCBIfam" id="TIGR00756">
    <property type="entry name" value="PPR"/>
    <property type="match status" value="1"/>
</dbReference>
<organism evidence="4 5">
    <name type="scientific">Penaeus vannamei</name>
    <name type="common">Whiteleg shrimp</name>
    <name type="synonym">Litopenaeus vannamei</name>
    <dbReference type="NCBI Taxonomy" id="6689"/>
    <lineage>
        <taxon>Eukaryota</taxon>
        <taxon>Metazoa</taxon>
        <taxon>Ecdysozoa</taxon>
        <taxon>Arthropoda</taxon>
        <taxon>Crustacea</taxon>
        <taxon>Multicrustacea</taxon>
        <taxon>Malacostraca</taxon>
        <taxon>Eumalacostraca</taxon>
        <taxon>Eucarida</taxon>
        <taxon>Decapoda</taxon>
        <taxon>Dendrobranchiata</taxon>
        <taxon>Penaeoidea</taxon>
        <taxon>Penaeidae</taxon>
        <taxon>Penaeus</taxon>
    </lineage>
</organism>
<evidence type="ECO:0000256" key="2">
    <source>
        <dbReference type="PROSITE-ProRule" id="PRU00708"/>
    </source>
</evidence>
<reference evidence="4 5" key="1">
    <citation type="submission" date="2018-04" db="EMBL/GenBank/DDBJ databases">
        <authorList>
            <person name="Zhang X."/>
            <person name="Yuan J."/>
            <person name="Li F."/>
            <person name="Xiang J."/>
        </authorList>
    </citation>
    <scope>NUCLEOTIDE SEQUENCE [LARGE SCALE GENOMIC DNA]</scope>
    <source>
        <tissue evidence="4">Muscle</tissue>
    </source>
</reference>
<evidence type="ECO:0000256" key="3">
    <source>
        <dbReference type="SAM" id="MobiDB-lite"/>
    </source>
</evidence>
<dbReference type="Pfam" id="PF13041">
    <property type="entry name" value="PPR_2"/>
    <property type="match status" value="1"/>
</dbReference>
<protein>
    <submittedName>
        <fullName evidence="4">Putative pentatricopeptide repeat-containing protein 1, mitochondrial</fullName>
    </submittedName>
</protein>
<feature type="repeat" description="PPR" evidence="2">
    <location>
        <begin position="104"/>
        <end position="138"/>
    </location>
</feature>
<dbReference type="Gene3D" id="1.25.40.10">
    <property type="entry name" value="Tetratricopeptide repeat domain"/>
    <property type="match status" value="3"/>
</dbReference>
<name>A0A3R7M0S5_PENVA</name>
<keyword evidence="5" id="KW-1185">Reference proteome</keyword>
<dbReference type="PROSITE" id="PS51375">
    <property type="entry name" value="PPR"/>
    <property type="match status" value="3"/>
</dbReference>
<dbReference type="Proteomes" id="UP000283509">
    <property type="component" value="Unassembled WGS sequence"/>
</dbReference>
<dbReference type="PANTHER" id="PTHR47447">
    <property type="entry name" value="OS03G0856100 PROTEIN"/>
    <property type="match status" value="1"/>
</dbReference>
<comment type="caution">
    <text evidence="4">The sequence shown here is derived from an EMBL/GenBank/DDBJ whole genome shotgun (WGS) entry which is preliminary data.</text>
</comment>
<reference evidence="4 5" key="2">
    <citation type="submission" date="2019-01" db="EMBL/GenBank/DDBJ databases">
        <title>The decoding of complex shrimp genome reveals the adaptation for benthos swimmer, frequently molting mechanism and breeding impact on genome.</title>
        <authorList>
            <person name="Sun Y."/>
            <person name="Gao Y."/>
            <person name="Yu Y."/>
        </authorList>
    </citation>
    <scope>NUCLEOTIDE SEQUENCE [LARGE SCALE GENOMIC DNA]</scope>
    <source>
        <tissue evidence="4">Muscle</tissue>
    </source>
</reference>
<evidence type="ECO:0000313" key="5">
    <source>
        <dbReference type="Proteomes" id="UP000283509"/>
    </source>
</evidence>
<dbReference type="Pfam" id="PF01535">
    <property type="entry name" value="PPR"/>
    <property type="match status" value="1"/>
</dbReference>
<dbReference type="PANTHER" id="PTHR47447:SF28">
    <property type="entry name" value="PENTACOTRIPEPTIDE-REPEAT REGION OF PRORP DOMAIN-CONTAINING PROTEIN"/>
    <property type="match status" value="1"/>
</dbReference>
<dbReference type="EMBL" id="QCYY01002655">
    <property type="protein sequence ID" value="ROT68584.1"/>
    <property type="molecule type" value="Genomic_DNA"/>
</dbReference>
<keyword evidence="1" id="KW-0677">Repeat</keyword>
<dbReference type="InterPro" id="IPR011990">
    <property type="entry name" value="TPR-like_helical_dom_sf"/>
</dbReference>
<dbReference type="OrthoDB" id="185373at2759"/>
<evidence type="ECO:0000313" key="4">
    <source>
        <dbReference type="EMBL" id="ROT68584.1"/>
    </source>
</evidence>
<accession>A0A3R7M0S5</accession>
<dbReference type="AlphaFoldDB" id="A0A3R7M0S5"/>
<dbReference type="Pfam" id="PF13812">
    <property type="entry name" value="PPR_3"/>
    <property type="match status" value="1"/>
</dbReference>
<dbReference type="InterPro" id="IPR002885">
    <property type="entry name" value="PPR_rpt"/>
</dbReference>
<proteinExistence type="predicted"/>